<keyword evidence="3 9" id="KW-0547">Nucleotide-binding</keyword>
<dbReference type="PANTHER" id="PTHR43134:SF1">
    <property type="entry name" value="SIGNAL RECOGNITION PARTICLE RECEPTOR SUBUNIT ALPHA"/>
    <property type="match status" value="1"/>
</dbReference>
<evidence type="ECO:0000256" key="2">
    <source>
        <dbReference type="ARBA" id="ARBA00022490"/>
    </source>
</evidence>
<dbReference type="Gene3D" id="3.40.50.300">
    <property type="entry name" value="P-loop containing nucleotide triphosphate hydrolases"/>
    <property type="match status" value="1"/>
</dbReference>
<dbReference type="InterPro" id="IPR004390">
    <property type="entry name" value="SR_rcpt_FtsY"/>
</dbReference>
<dbReference type="InterPro" id="IPR027417">
    <property type="entry name" value="P-loop_NTPase"/>
</dbReference>
<evidence type="ECO:0000256" key="7">
    <source>
        <dbReference type="ARBA" id="ARBA00023170"/>
    </source>
</evidence>
<feature type="region of interest" description="Disordered" evidence="10">
    <location>
        <begin position="1"/>
        <end position="29"/>
    </location>
</feature>
<feature type="binding site" evidence="9">
    <location>
        <begin position="138"/>
        <end position="145"/>
    </location>
    <ligand>
        <name>GTP</name>
        <dbReference type="ChEBI" id="CHEBI:37565"/>
    </ligand>
</feature>
<dbReference type="GO" id="GO:0005047">
    <property type="term" value="F:signal recognition particle binding"/>
    <property type="evidence" value="ECO:0007669"/>
    <property type="project" value="TreeGrafter"/>
</dbReference>
<evidence type="ECO:0000256" key="4">
    <source>
        <dbReference type="ARBA" id="ARBA00022801"/>
    </source>
</evidence>
<sequence>MFKKFFSKREKESPSQKEESSSESLKPKDKKSLFERFKEGLSKTKEKLSSVLSEVFEVDKLVDLNLLDELEEKLILADLGVETTLYLLEPFKNKVLKGDPLTTKELKRQLKEQMMELLIEYEKPFPPSGQPAVLFFLGVNGVGKTTTIAKLAKRYKDEGKEILLIAGDTFRAAAIDQLKMWGEKVGVEVFHQKEGTDPSAVIYQGLDKAIKDKKDLVLIDTAGRLHTKYNLIEELKKMHRVMDKLIPKENRVNILVLDATTGQNALSQAEHFSKAIPIDALIITKMDGTAKGGIALSVSHKFKLPILFIGLGEKPDDLLPFDKKAFIHAILPD</sequence>
<dbReference type="GO" id="GO:0005886">
    <property type="term" value="C:plasma membrane"/>
    <property type="evidence" value="ECO:0007669"/>
    <property type="project" value="UniProtKB-SubCell"/>
</dbReference>
<feature type="binding site" evidence="9">
    <location>
        <begin position="220"/>
        <end position="224"/>
    </location>
    <ligand>
        <name>GTP</name>
        <dbReference type="ChEBI" id="CHEBI:37565"/>
    </ligand>
</feature>
<feature type="binding site" evidence="9">
    <location>
        <begin position="284"/>
        <end position="287"/>
    </location>
    <ligand>
        <name>GTP</name>
        <dbReference type="ChEBI" id="CHEBI:37565"/>
    </ligand>
</feature>
<evidence type="ECO:0000256" key="6">
    <source>
        <dbReference type="ARBA" id="ARBA00023136"/>
    </source>
</evidence>
<dbReference type="EMBL" id="PNIE01000090">
    <property type="protein sequence ID" value="PMP61299.1"/>
    <property type="molecule type" value="Genomic_DNA"/>
</dbReference>
<dbReference type="Pfam" id="PF02881">
    <property type="entry name" value="SRP54_N"/>
    <property type="match status" value="1"/>
</dbReference>
<feature type="compositionally biased region" description="Basic and acidic residues" evidence="10">
    <location>
        <begin position="7"/>
        <end position="29"/>
    </location>
</feature>
<dbReference type="Pfam" id="PF00448">
    <property type="entry name" value="SRP54"/>
    <property type="match status" value="1"/>
</dbReference>
<evidence type="ECO:0000313" key="13">
    <source>
        <dbReference type="Proteomes" id="UP000235731"/>
    </source>
</evidence>
<dbReference type="GO" id="GO:0005525">
    <property type="term" value="F:GTP binding"/>
    <property type="evidence" value="ECO:0007669"/>
    <property type="project" value="UniProtKB-UniRule"/>
</dbReference>
<dbReference type="InterPro" id="IPR013822">
    <property type="entry name" value="Signal_recog_particl_SRP54_hlx"/>
</dbReference>
<dbReference type="GO" id="GO:0006614">
    <property type="term" value="P:SRP-dependent cotranslational protein targeting to membrane"/>
    <property type="evidence" value="ECO:0007669"/>
    <property type="project" value="InterPro"/>
</dbReference>
<comment type="caution">
    <text evidence="12">The sequence shown here is derived from an EMBL/GenBank/DDBJ whole genome shotgun (WGS) entry which is preliminary data.</text>
</comment>
<evidence type="ECO:0000313" key="12">
    <source>
        <dbReference type="EMBL" id="PMP61299.1"/>
    </source>
</evidence>
<dbReference type="Proteomes" id="UP000235731">
    <property type="component" value="Unassembled WGS sequence"/>
</dbReference>
<dbReference type="InterPro" id="IPR036225">
    <property type="entry name" value="SRP/SRP_N"/>
</dbReference>
<accession>A0A2N7PIA2</accession>
<feature type="domain" description="SRP54-type proteins GTP-binding" evidence="11">
    <location>
        <begin position="305"/>
        <end position="318"/>
    </location>
</feature>
<comment type="similarity">
    <text evidence="9">Belongs to the GTP-binding SRP family. FtsY subfamily.</text>
</comment>
<evidence type="ECO:0000256" key="3">
    <source>
        <dbReference type="ARBA" id="ARBA00022741"/>
    </source>
</evidence>
<dbReference type="Gene3D" id="1.20.120.140">
    <property type="entry name" value="Signal recognition particle SRP54, nucleotide-binding domain"/>
    <property type="match status" value="1"/>
</dbReference>
<dbReference type="NCBIfam" id="TIGR00064">
    <property type="entry name" value="ftsY"/>
    <property type="match status" value="1"/>
</dbReference>
<keyword evidence="4 9" id="KW-0378">Hydrolase</keyword>
<keyword evidence="2 9" id="KW-0963">Cytoplasm</keyword>
<dbReference type="InterPro" id="IPR000897">
    <property type="entry name" value="SRP54_GTPase_dom"/>
</dbReference>
<dbReference type="SUPFAM" id="SSF47364">
    <property type="entry name" value="Domain of the SRP/SRP receptor G-proteins"/>
    <property type="match status" value="1"/>
</dbReference>
<keyword evidence="1 9" id="KW-1003">Cell membrane</keyword>
<comment type="subcellular location">
    <subcellularLocation>
        <location evidence="9">Cell membrane</location>
        <topology evidence="9">Peripheral membrane protein</topology>
        <orientation evidence="9">Cytoplasmic side</orientation>
    </subcellularLocation>
    <subcellularLocation>
        <location evidence="9">Cytoplasm</location>
    </subcellularLocation>
</comment>
<dbReference type="FunFam" id="3.40.50.300:FF:000053">
    <property type="entry name" value="Signal recognition particle receptor FtsY"/>
    <property type="match status" value="1"/>
</dbReference>
<organism evidence="12 13">
    <name type="scientific">Caldimicrobium thiodismutans</name>
    <dbReference type="NCBI Taxonomy" id="1653476"/>
    <lineage>
        <taxon>Bacteria</taxon>
        <taxon>Pseudomonadati</taxon>
        <taxon>Thermodesulfobacteriota</taxon>
        <taxon>Thermodesulfobacteria</taxon>
        <taxon>Thermodesulfobacteriales</taxon>
        <taxon>Thermodesulfobacteriaceae</taxon>
        <taxon>Caldimicrobium</taxon>
    </lineage>
</organism>
<dbReference type="PROSITE" id="PS00300">
    <property type="entry name" value="SRP54"/>
    <property type="match status" value="1"/>
</dbReference>
<dbReference type="SMART" id="SM00962">
    <property type="entry name" value="SRP54"/>
    <property type="match status" value="1"/>
</dbReference>
<keyword evidence="7 9" id="KW-0675">Receptor</keyword>
<evidence type="ECO:0000259" key="11">
    <source>
        <dbReference type="PROSITE" id="PS00300"/>
    </source>
</evidence>
<gene>
    <name evidence="9" type="primary">ftsY</name>
    <name evidence="12" type="ORF">C0197_06000</name>
</gene>
<dbReference type="EC" id="3.6.5.4" evidence="9"/>
<dbReference type="SMART" id="SM00963">
    <property type="entry name" value="SRP54_N"/>
    <property type="match status" value="1"/>
</dbReference>
<comment type="subunit">
    <text evidence="9">Part of the signal recognition particle protein translocation system, which is composed of SRP and FtsY.</text>
</comment>
<dbReference type="SMART" id="SM00382">
    <property type="entry name" value="AAA"/>
    <property type="match status" value="1"/>
</dbReference>
<dbReference type="HAMAP" id="MF_00920">
    <property type="entry name" value="FtsY"/>
    <property type="match status" value="1"/>
</dbReference>
<dbReference type="GO" id="GO:0005737">
    <property type="term" value="C:cytoplasm"/>
    <property type="evidence" value="ECO:0007669"/>
    <property type="project" value="UniProtKB-SubCell"/>
</dbReference>
<dbReference type="GO" id="GO:0003924">
    <property type="term" value="F:GTPase activity"/>
    <property type="evidence" value="ECO:0007669"/>
    <property type="project" value="UniProtKB-UniRule"/>
</dbReference>
<comment type="function">
    <text evidence="9">Involved in targeting and insertion of nascent membrane proteins into the cytoplasmic membrane. Acts as a receptor for the complex formed by the signal recognition particle (SRP) and the ribosome-nascent chain (RNC).</text>
</comment>
<reference evidence="12 13" key="1">
    <citation type="submission" date="2018-01" db="EMBL/GenBank/DDBJ databases">
        <title>Metagenomic assembled genomes from two thermal pools in the Uzon Caldera, Kamchatka, Russia.</title>
        <authorList>
            <person name="Wilkins L."/>
            <person name="Ettinger C."/>
        </authorList>
    </citation>
    <scope>NUCLEOTIDE SEQUENCE [LARGE SCALE GENOMIC DNA]</scope>
    <source>
        <strain evidence="12">ZAV-15</strain>
    </source>
</reference>
<dbReference type="InterPro" id="IPR003593">
    <property type="entry name" value="AAA+_ATPase"/>
</dbReference>
<keyword evidence="5 9" id="KW-0342">GTP-binding</keyword>
<dbReference type="PANTHER" id="PTHR43134">
    <property type="entry name" value="SIGNAL RECOGNITION PARTICLE RECEPTOR SUBUNIT ALPHA"/>
    <property type="match status" value="1"/>
</dbReference>
<evidence type="ECO:0000256" key="10">
    <source>
        <dbReference type="SAM" id="MobiDB-lite"/>
    </source>
</evidence>
<evidence type="ECO:0000256" key="1">
    <source>
        <dbReference type="ARBA" id="ARBA00022475"/>
    </source>
</evidence>
<protein>
    <recommendedName>
        <fullName evidence="9">Signal recognition particle receptor FtsY</fullName>
        <shortName evidence="9">SRP receptor</shortName>
        <ecNumber evidence="9">3.6.5.4</ecNumber>
    </recommendedName>
</protein>
<proteinExistence type="inferred from homology"/>
<keyword evidence="6 9" id="KW-0472">Membrane</keyword>
<comment type="catalytic activity">
    <reaction evidence="8 9">
        <text>GTP + H2O = GDP + phosphate + H(+)</text>
        <dbReference type="Rhea" id="RHEA:19669"/>
        <dbReference type="ChEBI" id="CHEBI:15377"/>
        <dbReference type="ChEBI" id="CHEBI:15378"/>
        <dbReference type="ChEBI" id="CHEBI:37565"/>
        <dbReference type="ChEBI" id="CHEBI:43474"/>
        <dbReference type="ChEBI" id="CHEBI:58189"/>
        <dbReference type="EC" id="3.6.5.4"/>
    </reaction>
</comment>
<evidence type="ECO:0000256" key="5">
    <source>
        <dbReference type="ARBA" id="ARBA00023134"/>
    </source>
</evidence>
<evidence type="ECO:0000256" key="9">
    <source>
        <dbReference type="HAMAP-Rule" id="MF_00920"/>
    </source>
</evidence>
<dbReference type="InterPro" id="IPR042101">
    <property type="entry name" value="SRP54_N_sf"/>
</dbReference>
<dbReference type="CDD" id="cd17874">
    <property type="entry name" value="FtsY"/>
    <property type="match status" value="1"/>
</dbReference>
<evidence type="ECO:0000256" key="8">
    <source>
        <dbReference type="ARBA" id="ARBA00048027"/>
    </source>
</evidence>
<dbReference type="SUPFAM" id="SSF52540">
    <property type="entry name" value="P-loop containing nucleoside triphosphate hydrolases"/>
    <property type="match status" value="1"/>
</dbReference>
<name>A0A2N7PIA2_9BACT</name>
<dbReference type="AlphaFoldDB" id="A0A2N7PIA2"/>